<evidence type="ECO:0000313" key="2">
    <source>
        <dbReference type="Proteomes" id="UP000479293"/>
    </source>
</evidence>
<protein>
    <submittedName>
        <fullName evidence="1">Uncharacterized protein</fullName>
    </submittedName>
</protein>
<dbReference type="EMBL" id="WHLY01000002">
    <property type="protein sequence ID" value="MPR36023.1"/>
    <property type="molecule type" value="Genomic_DNA"/>
</dbReference>
<organism evidence="1 2">
    <name type="scientific">Salmonirosea aquatica</name>
    <dbReference type="NCBI Taxonomy" id="2654236"/>
    <lineage>
        <taxon>Bacteria</taxon>
        <taxon>Pseudomonadati</taxon>
        <taxon>Bacteroidota</taxon>
        <taxon>Cytophagia</taxon>
        <taxon>Cytophagales</taxon>
        <taxon>Spirosomataceae</taxon>
        <taxon>Salmonirosea</taxon>
    </lineage>
</organism>
<reference evidence="1 2" key="1">
    <citation type="submission" date="2019-10" db="EMBL/GenBank/DDBJ databases">
        <title>Draft Genome Sequence of Cytophagaceae sp. SJW1-29.</title>
        <authorList>
            <person name="Choi A."/>
        </authorList>
    </citation>
    <scope>NUCLEOTIDE SEQUENCE [LARGE SCALE GENOMIC DNA]</scope>
    <source>
        <strain evidence="1 2">SJW1-29</strain>
    </source>
</reference>
<dbReference type="RefSeq" id="WP_152763564.1">
    <property type="nucleotide sequence ID" value="NZ_WHLY01000002.1"/>
</dbReference>
<sequence>MKTLASGTFFLLLGLVLSACERNEIDESKPLIKSISFTGIPASDVTIDQRLHQITVRVPALLPSEGLIPLLDLTHNSIVSEGLTPDGKLDLTRFCECGHAAGLDEESQLVITHDPVTTNNSSPATIYNVALAPPPGCPEPNGELPVTFTRHKSSDVNGPDFIQIHLPIRNLYQSTHVDGVFLKNVATGQTYTNLFYETPCINICSNDSINRLTVPFDTKLVQLPTGVYEVSVRASCEKEKVPIVFPTRITFTK</sequence>
<evidence type="ECO:0000313" key="1">
    <source>
        <dbReference type="EMBL" id="MPR36023.1"/>
    </source>
</evidence>
<accession>A0A7C9BK69</accession>
<dbReference type="AlphaFoldDB" id="A0A7C9BK69"/>
<dbReference type="Proteomes" id="UP000479293">
    <property type="component" value="Unassembled WGS sequence"/>
</dbReference>
<proteinExistence type="predicted"/>
<keyword evidence="2" id="KW-1185">Reference proteome</keyword>
<name>A0A7C9BK69_9BACT</name>
<comment type="caution">
    <text evidence="1">The sequence shown here is derived from an EMBL/GenBank/DDBJ whole genome shotgun (WGS) entry which is preliminary data.</text>
</comment>
<gene>
    <name evidence="1" type="ORF">GBK04_22410</name>
</gene>
<dbReference type="PROSITE" id="PS51257">
    <property type="entry name" value="PROKAR_LIPOPROTEIN"/>
    <property type="match status" value="1"/>
</dbReference>